<sequence>MQVGIESEYPRVKRRRKAQAEAATSQPSKIWIILRDFVRGIPSSERIKSWGSVVQLQPESSWSTIEDEEDAFDSVGSKFASGLGPAFLFGRARFDEIMGCWAGCDRWKTVSTLDGRVSARLL</sequence>
<evidence type="ECO:0000313" key="3">
    <source>
        <dbReference type="Proteomes" id="UP000233551"/>
    </source>
</evidence>
<dbReference type="EMBL" id="PGOL01000105">
    <property type="protein sequence ID" value="PKI77146.1"/>
    <property type="molecule type" value="Genomic_DNA"/>
</dbReference>
<evidence type="ECO:0000313" key="2">
    <source>
        <dbReference type="EMBL" id="PKI77146.1"/>
    </source>
</evidence>
<name>A0A2I0LAF2_PUNGR</name>
<dbReference type="AlphaFoldDB" id="A0A2I0LAF2"/>
<organism evidence="2 3">
    <name type="scientific">Punica granatum</name>
    <name type="common">Pomegranate</name>
    <dbReference type="NCBI Taxonomy" id="22663"/>
    <lineage>
        <taxon>Eukaryota</taxon>
        <taxon>Viridiplantae</taxon>
        <taxon>Streptophyta</taxon>
        <taxon>Embryophyta</taxon>
        <taxon>Tracheophyta</taxon>
        <taxon>Spermatophyta</taxon>
        <taxon>Magnoliopsida</taxon>
        <taxon>eudicotyledons</taxon>
        <taxon>Gunneridae</taxon>
        <taxon>Pentapetalae</taxon>
        <taxon>rosids</taxon>
        <taxon>malvids</taxon>
        <taxon>Myrtales</taxon>
        <taxon>Lythraceae</taxon>
        <taxon>Punica</taxon>
    </lineage>
</organism>
<feature type="region of interest" description="Disordered" evidence="1">
    <location>
        <begin position="1"/>
        <end position="25"/>
    </location>
</feature>
<proteinExistence type="predicted"/>
<evidence type="ECO:0000256" key="1">
    <source>
        <dbReference type="SAM" id="MobiDB-lite"/>
    </source>
</evidence>
<accession>A0A2I0LAF2</accession>
<reference evidence="2 3" key="1">
    <citation type="submission" date="2017-11" db="EMBL/GenBank/DDBJ databases">
        <title>De-novo sequencing of pomegranate (Punica granatum L.) genome.</title>
        <authorList>
            <person name="Akparov Z."/>
            <person name="Amiraslanov A."/>
            <person name="Hajiyeva S."/>
            <person name="Abbasov M."/>
            <person name="Kaur K."/>
            <person name="Hamwieh A."/>
            <person name="Solovyev V."/>
            <person name="Salamov A."/>
            <person name="Braich B."/>
            <person name="Kosarev P."/>
            <person name="Mahmoud A."/>
            <person name="Hajiyev E."/>
            <person name="Babayeva S."/>
            <person name="Izzatullayeva V."/>
            <person name="Mammadov A."/>
            <person name="Mammadov A."/>
            <person name="Sharifova S."/>
            <person name="Ojaghi J."/>
            <person name="Eynullazada K."/>
            <person name="Bayramov B."/>
            <person name="Abdulazimova A."/>
            <person name="Shahmuradov I."/>
        </authorList>
    </citation>
    <scope>NUCLEOTIDE SEQUENCE [LARGE SCALE GENOMIC DNA]</scope>
    <source>
        <strain evidence="3">cv. AG2017</strain>
        <tissue evidence="2">Leaf</tissue>
    </source>
</reference>
<protein>
    <submittedName>
        <fullName evidence="2">Uncharacterized protein</fullName>
    </submittedName>
</protein>
<keyword evidence="3" id="KW-1185">Reference proteome</keyword>
<comment type="caution">
    <text evidence="2">The sequence shown here is derived from an EMBL/GenBank/DDBJ whole genome shotgun (WGS) entry which is preliminary data.</text>
</comment>
<gene>
    <name evidence="2" type="ORF">CRG98_002649</name>
</gene>
<dbReference type="Proteomes" id="UP000233551">
    <property type="component" value="Unassembled WGS sequence"/>
</dbReference>